<keyword evidence="8" id="KW-1185">Reference proteome</keyword>
<evidence type="ECO:0000256" key="3">
    <source>
        <dbReference type="ARBA" id="ARBA00022898"/>
    </source>
</evidence>
<evidence type="ECO:0000313" key="7">
    <source>
        <dbReference type="EMBL" id="QSZ36740.1"/>
    </source>
</evidence>
<sequence>MAFSAASTYNKLQSLVASKSNDVLPTSNAVTGATRSLTASLPTKGLGEEATATHLLSDITPGFNGSKTSSSYYGFVTGGVFPIAEVADNIVTAFDQNVQVHLPDQSVSTAVEDRSLGMLAELLNLGDGWKGRTFTTGATGANTLGLACGREVVLVRRLEKVGEMRGVGELGLIAACCKAGVREVQVLTSMAHSSTYKAASIVGLGRACVKDIGVGSDEPWKVDLDILEQELARDEDGVVSIVSLSAGEVNTGRFATEGRVGMGKVRELCDRYGAWLHVDGAFGIFAQSLPETFEFASLRNVSAGIELADSITGDAHKMLNVPYDCGFFFTRSATTLSSVFQNPSAAYLSSGSSSIPSPLNIGLENSRRFRALPVYAVLLAYGREGLGEIFARQVRLARGIAKFLDAHARYELLAKGKLENEDVIENTHIIVIFRAINGSINNNLVHRINATRKLYVSGTKWEGNPACRIAVSTWKVDVDRDLQLIQEALNDVLQS</sequence>
<dbReference type="GO" id="GO:0016831">
    <property type="term" value="F:carboxy-lyase activity"/>
    <property type="evidence" value="ECO:0007669"/>
    <property type="project" value="TreeGrafter"/>
</dbReference>
<evidence type="ECO:0000256" key="5">
    <source>
        <dbReference type="PIRSR" id="PIRSR602129-50"/>
    </source>
</evidence>
<organism evidence="7 8">
    <name type="scientific">Monilinia vaccinii-corymbosi</name>
    <dbReference type="NCBI Taxonomy" id="61207"/>
    <lineage>
        <taxon>Eukaryota</taxon>
        <taxon>Fungi</taxon>
        <taxon>Dikarya</taxon>
        <taxon>Ascomycota</taxon>
        <taxon>Pezizomycotina</taxon>
        <taxon>Leotiomycetes</taxon>
        <taxon>Helotiales</taxon>
        <taxon>Sclerotiniaceae</taxon>
        <taxon>Monilinia</taxon>
    </lineage>
</organism>
<keyword evidence="4 6" id="KW-0456">Lyase</keyword>
<dbReference type="Gene3D" id="3.40.640.10">
    <property type="entry name" value="Type I PLP-dependent aspartate aminotransferase-like (Major domain)"/>
    <property type="match status" value="1"/>
</dbReference>
<dbReference type="Proteomes" id="UP000672032">
    <property type="component" value="Chromosome 7"/>
</dbReference>
<keyword evidence="3 5" id="KW-0663">Pyridoxal phosphate</keyword>
<dbReference type="InterPro" id="IPR015424">
    <property type="entry name" value="PyrdxlP-dep_Trfase"/>
</dbReference>
<dbReference type="EMBL" id="CP063411">
    <property type="protein sequence ID" value="QSZ36740.1"/>
    <property type="molecule type" value="Genomic_DNA"/>
</dbReference>
<comment type="cofactor">
    <cofactor evidence="1 5 6">
        <name>pyridoxal 5'-phosphate</name>
        <dbReference type="ChEBI" id="CHEBI:597326"/>
    </cofactor>
</comment>
<evidence type="ECO:0000256" key="4">
    <source>
        <dbReference type="ARBA" id="ARBA00023239"/>
    </source>
</evidence>
<proteinExistence type="inferred from homology"/>
<dbReference type="InterPro" id="IPR002129">
    <property type="entry name" value="PyrdxlP-dep_de-COase"/>
</dbReference>
<evidence type="ECO:0000313" key="8">
    <source>
        <dbReference type="Proteomes" id="UP000672032"/>
    </source>
</evidence>
<accession>A0A8A3PNM0</accession>
<dbReference type="OrthoDB" id="2161780at2759"/>
<evidence type="ECO:0000256" key="6">
    <source>
        <dbReference type="RuleBase" id="RU000382"/>
    </source>
</evidence>
<dbReference type="Gene3D" id="3.90.1150.10">
    <property type="entry name" value="Aspartate Aminotransferase, domain 1"/>
    <property type="match status" value="1"/>
</dbReference>
<reference evidence="7" key="1">
    <citation type="submission" date="2020-10" db="EMBL/GenBank/DDBJ databases">
        <title>Genome Sequence of Monilinia vaccinii-corymbosi Sheds Light on Mummy Berry Disease Infection of Blueberry and Mating Type.</title>
        <authorList>
            <person name="Yow A.G."/>
            <person name="Zhang Y."/>
            <person name="Bansal K."/>
            <person name="Eacker S.M."/>
            <person name="Sullivan S."/>
            <person name="Liachko I."/>
            <person name="Cubeta M.A."/>
            <person name="Rollins J.A."/>
            <person name="Ashrafi H."/>
        </authorList>
    </citation>
    <scope>NUCLEOTIDE SEQUENCE</scope>
    <source>
        <strain evidence="7">RL-1</strain>
    </source>
</reference>
<evidence type="ECO:0000256" key="2">
    <source>
        <dbReference type="ARBA" id="ARBA00009533"/>
    </source>
</evidence>
<feature type="modified residue" description="N6-(pyridoxal phosphate)lysine" evidence="5">
    <location>
        <position position="317"/>
    </location>
</feature>
<dbReference type="Pfam" id="PF00282">
    <property type="entry name" value="Pyridoxal_deC"/>
    <property type="match status" value="1"/>
</dbReference>
<dbReference type="InterPro" id="IPR015421">
    <property type="entry name" value="PyrdxlP-dep_Trfase_major"/>
</dbReference>
<dbReference type="GO" id="GO:0005737">
    <property type="term" value="C:cytoplasm"/>
    <property type="evidence" value="ECO:0007669"/>
    <property type="project" value="TreeGrafter"/>
</dbReference>
<dbReference type="GO" id="GO:0030170">
    <property type="term" value="F:pyridoxal phosphate binding"/>
    <property type="evidence" value="ECO:0007669"/>
    <property type="project" value="InterPro"/>
</dbReference>
<comment type="similarity">
    <text evidence="2 6">Belongs to the group II decarboxylase family.</text>
</comment>
<dbReference type="InterPro" id="IPR015422">
    <property type="entry name" value="PyrdxlP-dep_Trfase_small"/>
</dbReference>
<evidence type="ECO:0000256" key="1">
    <source>
        <dbReference type="ARBA" id="ARBA00001933"/>
    </source>
</evidence>
<dbReference type="SUPFAM" id="SSF53383">
    <property type="entry name" value="PLP-dependent transferases"/>
    <property type="match status" value="1"/>
</dbReference>
<name>A0A8A3PNM0_9HELO</name>
<dbReference type="InterPro" id="IPR010977">
    <property type="entry name" value="Aromatic_deC"/>
</dbReference>
<dbReference type="GO" id="GO:0019752">
    <property type="term" value="P:carboxylic acid metabolic process"/>
    <property type="evidence" value="ECO:0007669"/>
    <property type="project" value="InterPro"/>
</dbReference>
<dbReference type="AlphaFoldDB" id="A0A8A3PNM0"/>
<dbReference type="PANTHER" id="PTHR11999">
    <property type="entry name" value="GROUP II PYRIDOXAL-5-PHOSPHATE DECARBOXYLASE"/>
    <property type="match status" value="1"/>
</dbReference>
<protein>
    <submittedName>
        <fullName evidence="7">Uncharacterized protein</fullName>
    </submittedName>
</protein>
<gene>
    <name evidence="7" type="ORF">DSL72_006623</name>
</gene>
<dbReference type="PANTHER" id="PTHR11999:SF165">
    <property type="entry name" value="DECARBOXYLASE, PUTATIVE (AFU_ORTHOLOGUE AFUA_2G04980)-RELATED"/>
    <property type="match status" value="1"/>
</dbReference>